<protein>
    <submittedName>
        <fullName evidence="1">Uncharacterized protein</fullName>
    </submittedName>
</protein>
<keyword evidence="2" id="KW-1185">Reference proteome</keyword>
<name>A0A8I2YU76_9AGAM</name>
<sequence length="82" mass="9165">MEEKGLADGIVSIASRLRNAAAGFPDAETELVLNVTASDDGRRICHYYFVDPTNRRLVAFRCEIGKLVWNTIQTTKPDKCVH</sequence>
<proteinExistence type="predicted"/>
<comment type="caution">
    <text evidence="1">The sequence shown here is derived from an EMBL/GenBank/DDBJ whole genome shotgun (WGS) entry which is preliminary data.</text>
</comment>
<dbReference type="Proteomes" id="UP000683000">
    <property type="component" value="Unassembled WGS sequence"/>
</dbReference>
<organism evidence="1 2">
    <name type="scientific">Boletus reticuloceps</name>
    <dbReference type="NCBI Taxonomy" id="495285"/>
    <lineage>
        <taxon>Eukaryota</taxon>
        <taxon>Fungi</taxon>
        <taxon>Dikarya</taxon>
        <taxon>Basidiomycota</taxon>
        <taxon>Agaricomycotina</taxon>
        <taxon>Agaricomycetes</taxon>
        <taxon>Agaricomycetidae</taxon>
        <taxon>Boletales</taxon>
        <taxon>Boletineae</taxon>
        <taxon>Boletaceae</taxon>
        <taxon>Boletoideae</taxon>
        <taxon>Boletus</taxon>
    </lineage>
</organism>
<dbReference type="AlphaFoldDB" id="A0A8I2YU76"/>
<gene>
    <name evidence="1" type="ORF">JVT61DRAFT_13945</name>
</gene>
<accession>A0A8I2YU76</accession>
<reference evidence="1" key="1">
    <citation type="submission" date="2021-03" db="EMBL/GenBank/DDBJ databases">
        <title>Evolutionary innovations through gain and loss of genes in the ectomycorrhizal Boletales.</title>
        <authorList>
            <person name="Wu G."/>
            <person name="Miyauchi S."/>
            <person name="Morin E."/>
            <person name="Yang Z.-L."/>
            <person name="Xu J."/>
            <person name="Martin F.M."/>
        </authorList>
    </citation>
    <scope>NUCLEOTIDE SEQUENCE</scope>
    <source>
        <strain evidence="1">BR01</strain>
    </source>
</reference>
<evidence type="ECO:0000313" key="1">
    <source>
        <dbReference type="EMBL" id="KAG6378240.1"/>
    </source>
</evidence>
<dbReference type="EMBL" id="JAGFBS010000007">
    <property type="protein sequence ID" value="KAG6378240.1"/>
    <property type="molecule type" value="Genomic_DNA"/>
</dbReference>
<evidence type="ECO:0000313" key="2">
    <source>
        <dbReference type="Proteomes" id="UP000683000"/>
    </source>
</evidence>